<keyword evidence="3 6" id="KW-0812">Transmembrane</keyword>
<evidence type="ECO:0000256" key="1">
    <source>
        <dbReference type="ARBA" id="ARBA00004651"/>
    </source>
</evidence>
<evidence type="ECO:0000256" key="4">
    <source>
        <dbReference type="ARBA" id="ARBA00022989"/>
    </source>
</evidence>
<accession>A0A3N9TDF0</accession>
<comment type="subcellular location">
    <subcellularLocation>
        <location evidence="1">Cell membrane</location>
        <topology evidence="1">Multi-pass membrane protein</topology>
    </subcellularLocation>
</comment>
<evidence type="ECO:0000256" key="2">
    <source>
        <dbReference type="ARBA" id="ARBA00022475"/>
    </source>
</evidence>
<dbReference type="GO" id="GO:0005886">
    <property type="term" value="C:plasma membrane"/>
    <property type="evidence" value="ECO:0007669"/>
    <property type="project" value="UniProtKB-SubCell"/>
</dbReference>
<keyword evidence="8" id="KW-1185">Reference proteome</keyword>
<evidence type="ECO:0000256" key="3">
    <source>
        <dbReference type="ARBA" id="ARBA00022692"/>
    </source>
</evidence>
<dbReference type="GO" id="GO:0015171">
    <property type="term" value="F:amino acid transmembrane transporter activity"/>
    <property type="evidence" value="ECO:0007669"/>
    <property type="project" value="TreeGrafter"/>
</dbReference>
<sequence>MPEYGHLMTFCLVSLIMVLTPGPNMIYLISRSMCQGKQAGIMSLSGVLVGFIVYMLSAALGVTGLLLAVPYAYDSIRIAGVCYLLFLAYQAITNKKTLILTQDLNVVSRRKLFSMGFFTNITNPKIAMMYLSLLPQFITPGHNEFSQTLVLGGMQILISGIVNLVIVLTAGLAAHHLINQKLWSMIQRWLLSTVFGLMALNMAIARR</sequence>
<evidence type="ECO:0000256" key="5">
    <source>
        <dbReference type="ARBA" id="ARBA00023136"/>
    </source>
</evidence>
<dbReference type="EMBL" id="RJVQ01000007">
    <property type="protein sequence ID" value="RQW62211.1"/>
    <property type="molecule type" value="Genomic_DNA"/>
</dbReference>
<feature type="transmembrane region" description="Helical" evidence="6">
    <location>
        <begin position="75"/>
        <end position="92"/>
    </location>
</feature>
<dbReference type="Pfam" id="PF01810">
    <property type="entry name" value="LysE"/>
    <property type="match status" value="1"/>
</dbReference>
<feature type="transmembrane region" description="Helical" evidence="6">
    <location>
        <begin position="6"/>
        <end position="29"/>
    </location>
</feature>
<protein>
    <submittedName>
        <fullName evidence="7">LysE family translocator</fullName>
    </submittedName>
</protein>
<feature type="transmembrane region" description="Helical" evidence="6">
    <location>
        <begin position="112"/>
        <end position="133"/>
    </location>
</feature>
<dbReference type="Proteomes" id="UP000281112">
    <property type="component" value="Unassembled WGS sequence"/>
</dbReference>
<dbReference type="PANTHER" id="PTHR30086">
    <property type="entry name" value="ARGININE EXPORTER PROTEIN ARGO"/>
    <property type="match status" value="1"/>
</dbReference>
<keyword evidence="2" id="KW-1003">Cell membrane</keyword>
<dbReference type="PANTHER" id="PTHR30086:SF20">
    <property type="entry name" value="ARGININE EXPORTER PROTEIN ARGO-RELATED"/>
    <property type="match status" value="1"/>
</dbReference>
<reference evidence="7 8" key="1">
    <citation type="submission" date="2018-11" db="EMBL/GenBank/DDBJ databases">
        <title>Vibrio LJC006 sp. nov., isolated from seawater during the bloom of the enteromorpha.</title>
        <authorList>
            <person name="Liang J."/>
        </authorList>
    </citation>
    <scope>NUCLEOTIDE SEQUENCE [LARGE SCALE GENOMIC DNA]</scope>
    <source>
        <strain evidence="7 8">LJC006</strain>
    </source>
</reference>
<organism evidence="7 8">
    <name type="scientific">Vibrio viridaestus</name>
    <dbReference type="NCBI Taxonomy" id="2487322"/>
    <lineage>
        <taxon>Bacteria</taxon>
        <taxon>Pseudomonadati</taxon>
        <taxon>Pseudomonadota</taxon>
        <taxon>Gammaproteobacteria</taxon>
        <taxon>Vibrionales</taxon>
        <taxon>Vibrionaceae</taxon>
        <taxon>Vibrio</taxon>
    </lineage>
</organism>
<keyword evidence="5 6" id="KW-0472">Membrane</keyword>
<dbReference type="OrthoDB" id="9804822at2"/>
<evidence type="ECO:0000313" key="8">
    <source>
        <dbReference type="Proteomes" id="UP000281112"/>
    </source>
</evidence>
<evidence type="ECO:0000256" key="6">
    <source>
        <dbReference type="SAM" id="Phobius"/>
    </source>
</evidence>
<name>A0A3N9TDF0_9VIBR</name>
<keyword evidence="4 6" id="KW-1133">Transmembrane helix</keyword>
<feature type="transmembrane region" description="Helical" evidence="6">
    <location>
        <begin position="153"/>
        <end position="174"/>
    </location>
</feature>
<evidence type="ECO:0000313" key="7">
    <source>
        <dbReference type="EMBL" id="RQW62211.1"/>
    </source>
</evidence>
<proteinExistence type="predicted"/>
<dbReference type="RefSeq" id="WP_124938204.1">
    <property type="nucleotide sequence ID" value="NZ_RJVQ01000007.1"/>
</dbReference>
<feature type="transmembrane region" description="Helical" evidence="6">
    <location>
        <begin position="41"/>
        <end position="69"/>
    </location>
</feature>
<gene>
    <name evidence="7" type="ORF">EES38_15965</name>
</gene>
<feature type="transmembrane region" description="Helical" evidence="6">
    <location>
        <begin position="186"/>
        <end position="205"/>
    </location>
</feature>
<comment type="caution">
    <text evidence="7">The sequence shown here is derived from an EMBL/GenBank/DDBJ whole genome shotgun (WGS) entry which is preliminary data.</text>
</comment>
<dbReference type="AlphaFoldDB" id="A0A3N9TDF0"/>
<dbReference type="InterPro" id="IPR001123">
    <property type="entry name" value="LeuE-type"/>
</dbReference>